<feature type="non-terminal residue" evidence="2">
    <location>
        <position position="1"/>
    </location>
</feature>
<accession>A0A6J4JFP7</accession>
<dbReference type="EMBL" id="CADCTG010000269">
    <property type="protein sequence ID" value="CAA9277710.1"/>
    <property type="molecule type" value="Genomic_DNA"/>
</dbReference>
<sequence length="38" mass="3961">GCAGARARRGEGRRRGGRLLADPGRHQPRADPAPGRGV</sequence>
<feature type="region of interest" description="Disordered" evidence="1">
    <location>
        <begin position="1"/>
        <end position="38"/>
    </location>
</feature>
<protein>
    <submittedName>
        <fullName evidence="2">Uncharacterized protein</fullName>
    </submittedName>
</protein>
<evidence type="ECO:0000256" key="1">
    <source>
        <dbReference type="SAM" id="MobiDB-lite"/>
    </source>
</evidence>
<name>A0A6J4JFP7_9PROT</name>
<reference evidence="2" key="1">
    <citation type="submission" date="2020-02" db="EMBL/GenBank/DDBJ databases">
        <authorList>
            <person name="Meier V. D."/>
        </authorList>
    </citation>
    <scope>NUCLEOTIDE SEQUENCE</scope>
    <source>
        <strain evidence="2">AVDCRST_MAG08</strain>
    </source>
</reference>
<evidence type="ECO:0000313" key="2">
    <source>
        <dbReference type="EMBL" id="CAA9277710.1"/>
    </source>
</evidence>
<proteinExistence type="predicted"/>
<feature type="non-terminal residue" evidence="2">
    <location>
        <position position="38"/>
    </location>
</feature>
<organism evidence="2">
    <name type="scientific">uncultured Acetobacteraceae bacterium</name>
    <dbReference type="NCBI Taxonomy" id="169975"/>
    <lineage>
        <taxon>Bacteria</taxon>
        <taxon>Pseudomonadati</taxon>
        <taxon>Pseudomonadota</taxon>
        <taxon>Alphaproteobacteria</taxon>
        <taxon>Acetobacterales</taxon>
        <taxon>Acetobacteraceae</taxon>
        <taxon>environmental samples</taxon>
    </lineage>
</organism>
<dbReference type="AlphaFoldDB" id="A0A6J4JFP7"/>
<gene>
    <name evidence="2" type="ORF">AVDCRST_MAG08-3554</name>
</gene>